<comment type="similarity">
    <text evidence="1 4">Belongs to the glycosyl hydrolase 3 family.</text>
</comment>
<dbReference type="PRINTS" id="PR00133">
    <property type="entry name" value="GLHYDRLASE3"/>
</dbReference>
<evidence type="ECO:0000256" key="4">
    <source>
        <dbReference type="RuleBase" id="RU361161"/>
    </source>
</evidence>
<dbReference type="InterPro" id="IPR026891">
    <property type="entry name" value="Fn3-like"/>
</dbReference>
<dbReference type="InterPro" id="IPR002772">
    <property type="entry name" value="Glyco_hydro_3_C"/>
</dbReference>
<dbReference type="InterPro" id="IPR050288">
    <property type="entry name" value="Cellulose_deg_GH3"/>
</dbReference>
<accession>A0A806KJ49</accession>
<dbReference type="SMART" id="SM01217">
    <property type="entry name" value="Fn3_like"/>
    <property type="match status" value="1"/>
</dbReference>
<keyword evidence="4 6" id="KW-0326">Glycosidase</keyword>
<dbReference type="PANTHER" id="PTHR42715:SF10">
    <property type="entry name" value="BETA-GLUCOSIDASE"/>
    <property type="match status" value="1"/>
</dbReference>
<dbReference type="Gene3D" id="3.20.20.300">
    <property type="entry name" value="Glycoside hydrolase, family 3, N-terminal domain"/>
    <property type="match status" value="1"/>
</dbReference>
<evidence type="ECO:0000256" key="2">
    <source>
        <dbReference type="ARBA" id="ARBA00022801"/>
    </source>
</evidence>
<dbReference type="Pfam" id="PF01915">
    <property type="entry name" value="Glyco_hydro_3_C"/>
    <property type="match status" value="1"/>
</dbReference>
<protein>
    <submittedName>
        <fullName evidence="6">Beta-glucosidase</fullName>
        <ecNumber evidence="6">3.2.1.21</ecNumber>
    </submittedName>
</protein>
<keyword evidence="2 4" id="KW-0378">Hydrolase</keyword>
<evidence type="ECO:0000256" key="3">
    <source>
        <dbReference type="ARBA" id="ARBA00023277"/>
    </source>
</evidence>
<dbReference type="InterPro" id="IPR036881">
    <property type="entry name" value="Glyco_hydro_3_C_sf"/>
</dbReference>
<dbReference type="GO" id="GO:0008422">
    <property type="term" value="F:beta-glucosidase activity"/>
    <property type="evidence" value="ECO:0007669"/>
    <property type="project" value="UniProtKB-EC"/>
</dbReference>
<feature type="domain" description="Fibronectin type III-like" evidence="5">
    <location>
        <begin position="600"/>
        <end position="672"/>
    </location>
</feature>
<dbReference type="EC" id="3.2.1.21" evidence="6"/>
<dbReference type="PROSITE" id="PS00775">
    <property type="entry name" value="GLYCOSYL_HYDROL_F3"/>
    <property type="match status" value="1"/>
</dbReference>
<dbReference type="Pfam" id="PF14310">
    <property type="entry name" value="Fn3-like"/>
    <property type="match status" value="1"/>
</dbReference>
<evidence type="ECO:0000256" key="1">
    <source>
        <dbReference type="ARBA" id="ARBA00005336"/>
    </source>
</evidence>
<dbReference type="FunFam" id="2.60.40.10:FF:000495">
    <property type="entry name" value="Periplasmic beta-glucosidase"/>
    <property type="match status" value="1"/>
</dbReference>
<dbReference type="SUPFAM" id="SSF52279">
    <property type="entry name" value="Beta-D-glucan exohydrolase, C-terminal domain"/>
    <property type="match status" value="1"/>
</dbReference>
<dbReference type="InterPro" id="IPR001764">
    <property type="entry name" value="Glyco_hydro_3_N"/>
</dbReference>
<evidence type="ECO:0000313" key="6">
    <source>
        <dbReference type="EMBL" id="AGS53124.1"/>
    </source>
</evidence>
<sequence>MDIKTIISQMTLEEKASLCSGKNFWETKPIERLGVPSIMMTDGPHGMRKVYAGSDGHSSEPATCFPPAVLSACSFDTELMRELGEALGRECVAGNVRIILGPAVNIKRSPLCGRNFEYFSEDPLLAGEMAVAHIRGVQSTGVGTSIKHFAANSQETRRFSSDSQVDERTLREIYFPAFERAVKEAQPTTVMCSYNRLNGEYASEHPWLLTEVLRDEWGFDGLVVSDWGAVNDRVKGVAAGLELEMPGGRRFNDDKIAAAVRSGELDEAVLDLCIERILTLLERVKGDGQATPFDKEAHHALARRVAAESMVLLKNDGGLLPLKKDAKIAFIGEFALTPRYQGAGSSLVNPTALTSALKVAVAKYSKTPAHYDAESPEWHGAPPGPTEIIYARGYDTNNCDEPDDALVAEAVAVAKEADVCVLFIGLPPSYESEGFDREHMRIPGGQNALVEAIAAANENVVVVLHNGAPVEMPWVDKAPAILESHLGGQAGGAAVVDILFGEQNPCGKLAESFPKRLSDNPSYLNYFGEGDITQYREGVFVGYRYYDTKDMDILFPFGHGLSYTTFGYSNLKLGAGTIRDTDTLDVTVDVTNTGSVAGKEIVQVYVGAKNRDDHIIRPTKELRAFAKVSLEPGETKTVSFTLDKRAFAYYNAKLRDWHVLDGVYRVMACRSSRDIAAEAEVEVVSTVPIPVKADVNTPFCDIMRLPGGTEFVNELAYRSHKFSASGDDDPGPASWDHMFLKMIPEMVGRQIIMLNDVTMSIEELQEVLDERFGE</sequence>
<keyword evidence="3" id="KW-0119">Carbohydrate metabolism</keyword>
<proteinExistence type="inferred from homology"/>
<dbReference type="InterPro" id="IPR019800">
    <property type="entry name" value="Glyco_hydro_3_AS"/>
</dbReference>
<dbReference type="InterPro" id="IPR013783">
    <property type="entry name" value="Ig-like_fold"/>
</dbReference>
<dbReference type="InterPro" id="IPR017853">
    <property type="entry name" value="GH"/>
</dbReference>
<dbReference type="InterPro" id="IPR036962">
    <property type="entry name" value="Glyco_hydro_3_N_sf"/>
</dbReference>
<dbReference type="AlphaFoldDB" id="A0A806KJ49"/>
<reference evidence="6" key="1">
    <citation type="submission" date="2012-03" db="EMBL/GenBank/DDBJ databases">
        <title>Functional metagenomics reveals considerable lignocellulase gene clusters in the gut microbiome of a wood-feeding higher termite.</title>
        <authorList>
            <person name="Liu N."/>
        </authorList>
    </citation>
    <scope>NUCLEOTIDE SEQUENCE</scope>
</reference>
<evidence type="ECO:0000259" key="5">
    <source>
        <dbReference type="SMART" id="SM01217"/>
    </source>
</evidence>
<dbReference type="Pfam" id="PF00933">
    <property type="entry name" value="Glyco_hydro_3"/>
    <property type="match status" value="1"/>
</dbReference>
<dbReference type="Gene3D" id="3.40.50.1700">
    <property type="entry name" value="Glycoside hydrolase family 3 C-terminal domain"/>
    <property type="match status" value="1"/>
</dbReference>
<dbReference type="PANTHER" id="PTHR42715">
    <property type="entry name" value="BETA-GLUCOSIDASE"/>
    <property type="match status" value="1"/>
</dbReference>
<name>A0A806KJ49_9BACT</name>
<dbReference type="EMBL" id="JQ844222">
    <property type="protein sequence ID" value="AGS53124.1"/>
    <property type="molecule type" value="Genomic_DNA"/>
</dbReference>
<dbReference type="SUPFAM" id="SSF51445">
    <property type="entry name" value="(Trans)glycosidases"/>
    <property type="match status" value="1"/>
</dbReference>
<dbReference type="Gene3D" id="2.60.40.10">
    <property type="entry name" value="Immunoglobulins"/>
    <property type="match status" value="1"/>
</dbReference>
<dbReference type="GO" id="GO:0005975">
    <property type="term" value="P:carbohydrate metabolic process"/>
    <property type="evidence" value="ECO:0007669"/>
    <property type="project" value="InterPro"/>
</dbReference>
<organism evidence="6">
    <name type="scientific">uncultured bacterium contig00040</name>
    <dbReference type="NCBI Taxonomy" id="1181528"/>
    <lineage>
        <taxon>Bacteria</taxon>
        <taxon>environmental samples</taxon>
    </lineage>
</organism>